<dbReference type="EMBL" id="CAMPGE010012357">
    <property type="protein sequence ID" value="CAI2371129.1"/>
    <property type="molecule type" value="Genomic_DNA"/>
</dbReference>
<sequence length="360" mass="41185">MLKKFIKNSVTPKSRNAEPLEKSNTEKPPKYNLGMTQKLNTDLANKLKLVDKDSFVSPGSSRNNPIHIERNATFQRAPLTNPSANLIYDLKVENKKLREQNESLQERLSDMFQTLQMNKQMLKDVIDKSNIDIKNKTDQFIKECEQKDKVIEDLRTNFIDHMNALVFICTRCGHKQYKTEMGKTGLDKTRFQTNTNFEDSKGAISSVHGSQGAQNHFETFLNWTASGKAPKEVTVSKANDEIKENQEGEVSEDNSPKTFRMVVSDTPEGYGNDKSTPIEDICNGSVVIKDVTPSKLEFKSDLEEEVYESSQRYTNEENYFEFDPNMLYTHSPLEKDSIAQDLEKKESGQKNLNVSDFEDY</sequence>
<proteinExistence type="predicted"/>
<keyword evidence="4" id="KW-1185">Reference proteome</keyword>
<comment type="caution">
    <text evidence="3">The sequence shown here is derived from an EMBL/GenBank/DDBJ whole genome shotgun (WGS) entry which is preliminary data.</text>
</comment>
<accession>A0AAD1ULR2</accession>
<evidence type="ECO:0000313" key="4">
    <source>
        <dbReference type="Proteomes" id="UP001295684"/>
    </source>
</evidence>
<evidence type="ECO:0000256" key="2">
    <source>
        <dbReference type="SAM" id="MobiDB-lite"/>
    </source>
</evidence>
<evidence type="ECO:0000256" key="1">
    <source>
        <dbReference type="SAM" id="Coils"/>
    </source>
</evidence>
<protein>
    <submittedName>
        <fullName evidence="3">Uncharacterized protein</fullName>
    </submittedName>
</protein>
<dbReference type="Proteomes" id="UP001295684">
    <property type="component" value="Unassembled WGS sequence"/>
</dbReference>
<feature type="region of interest" description="Disordered" evidence="2">
    <location>
        <begin position="1"/>
        <end position="32"/>
    </location>
</feature>
<gene>
    <name evidence="3" type="ORF">ECRASSUSDP1_LOCUS12449</name>
</gene>
<organism evidence="3 4">
    <name type="scientific">Euplotes crassus</name>
    <dbReference type="NCBI Taxonomy" id="5936"/>
    <lineage>
        <taxon>Eukaryota</taxon>
        <taxon>Sar</taxon>
        <taxon>Alveolata</taxon>
        <taxon>Ciliophora</taxon>
        <taxon>Intramacronucleata</taxon>
        <taxon>Spirotrichea</taxon>
        <taxon>Hypotrichia</taxon>
        <taxon>Euplotida</taxon>
        <taxon>Euplotidae</taxon>
        <taxon>Moneuplotes</taxon>
    </lineage>
</organism>
<evidence type="ECO:0000313" key="3">
    <source>
        <dbReference type="EMBL" id="CAI2371129.1"/>
    </source>
</evidence>
<feature type="compositionally biased region" description="Basic and acidic residues" evidence="2">
    <location>
        <begin position="15"/>
        <end position="29"/>
    </location>
</feature>
<name>A0AAD1ULR2_EUPCR</name>
<dbReference type="AlphaFoldDB" id="A0AAD1ULR2"/>
<reference evidence="3" key="1">
    <citation type="submission" date="2023-07" db="EMBL/GenBank/DDBJ databases">
        <authorList>
            <consortium name="AG Swart"/>
            <person name="Singh M."/>
            <person name="Singh A."/>
            <person name="Seah K."/>
            <person name="Emmerich C."/>
        </authorList>
    </citation>
    <scope>NUCLEOTIDE SEQUENCE</scope>
    <source>
        <strain evidence="3">DP1</strain>
    </source>
</reference>
<feature type="coiled-coil region" evidence="1">
    <location>
        <begin position="87"/>
        <end position="114"/>
    </location>
</feature>
<keyword evidence="1" id="KW-0175">Coiled coil</keyword>